<proteinExistence type="predicted"/>
<gene>
    <name evidence="2" type="ORF">PLEPLA_LOCUS42686</name>
</gene>
<name>A0A9N7ZAU5_PLEPL</name>
<protein>
    <submittedName>
        <fullName evidence="2">Uncharacterized protein</fullName>
    </submittedName>
</protein>
<dbReference type="EMBL" id="CADEAL010004231">
    <property type="protein sequence ID" value="CAB1454919.1"/>
    <property type="molecule type" value="Genomic_DNA"/>
</dbReference>
<comment type="caution">
    <text evidence="2">The sequence shown here is derived from an EMBL/GenBank/DDBJ whole genome shotgun (WGS) entry which is preliminary data.</text>
</comment>
<accession>A0A9N7ZAU5</accession>
<dbReference type="Proteomes" id="UP001153269">
    <property type="component" value="Unassembled WGS sequence"/>
</dbReference>
<feature type="region of interest" description="Disordered" evidence="1">
    <location>
        <begin position="1"/>
        <end position="41"/>
    </location>
</feature>
<evidence type="ECO:0000256" key="1">
    <source>
        <dbReference type="SAM" id="MobiDB-lite"/>
    </source>
</evidence>
<evidence type="ECO:0000313" key="2">
    <source>
        <dbReference type="EMBL" id="CAB1454919.1"/>
    </source>
</evidence>
<dbReference type="AlphaFoldDB" id="A0A9N7ZAU5"/>
<organism evidence="2 3">
    <name type="scientific">Pleuronectes platessa</name>
    <name type="common">European plaice</name>
    <dbReference type="NCBI Taxonomy" id="8262"/>
    <lineage>
        <taxon>Eukaryota</taxon>
        <taxon>Metazoa</taxon>
        <taxon>Chordata</taxon>
        <taxon>Craniata</taxon>
        <taxon>Vertebrata</taxon>
        <taxon>Euteleostomi</taxon>
        <taxon>Actinopterygii</taxon>
        <taxon>Neopterygii</taxon>
        <taxon>Teleostei</taxon>
        <taxon>Neoteleostei</taxon>
        <taxon>Acanthomorphata</taxon>
        <taxon>Carangaria</taxon>
        <taxon>Pleuronectiformes</taxon>
        <taxon>Pleuronectoidei</taxon>
        <taxon>Pleuronectidae</taxon>
        <taxon>Pleuronectes</taxon>
    </lineage>
</organism>
<sequence>MEPKSVTDIAAASPLSLTELTPVREHREPEPWMCESGLEPDRDAAGCWRRRRMLPEEDAAGCRMLGFSTPTQADSEWEHRSGDGGALTSERAESGVEQPEQPEEPRRAASRAQTLRRPHGRRLTAE</sequence>
<evidence type="ECO:0000313" key="3">
    <source>
        <dbReference type="Proteomes" id="UP001153269"/>
    </source>
</evidence>
<reference evidence="2" key="1">
    <citation type="submission" date="2020-03" db="EMBL/GenBank/DDBJ databases">
        <authorList>
            <person name="Weist P."/>
        </authorList>
    </citation>
    <scope>NUCLEOTIDE SEQUENCE</scope>
</reference>
<feature type="region of interest" description="Disordered" evidence="1">
    <location>
        <begin position="58"/>
        <end position="126"/>
    </location>
</feature>
<feature type="compositionally biased region" description="Basic residues" evidence="1">
    <location>
        <begin position="114"/>
        <end position="126"/>
    </location>
</feature>
<keyword evidence="3" id="KW-1185">Reference proteome</keyword>